<dbReference type="PATRIC" id="fig|1789004.3.peg.1430"/>
<feature type="domain" description="Galactosyltransferase C-terminal" evidence="3">
    <location>
        <begin position="167"/>
        <end position="234"/>
    </location>
</feature>
<dbReference type="Pfam" id="PF02709">
    <property type="entry name" value="Glyco_transf_7C"/>
    <property type="match status" value="1"/>
</dbReference>
<dbReference type="InterPro" id="IPR001173">
    <property type="entry name" value="Glyco_trans_2-like"/>
</dbReference>
<dbReference type="Gene3D" id="3.90.550.10">
    <property type="entry name" value="Spore Coat Polysaccharide Biosynthesis Protein SpsA, Chain A"/>
    <property type="match status" value="1"/>
</dbReference>
<proteinExistence type="predicted"/>
<dbReference type="InterPro" id="IPR027791">
    <property type="entry name" value="Galactosyl_T_C"/>
</dbReference>
<dbReference type="Proteomes" id="UP000075653">
    <property type="component" value="Unassembled WGS sequence"/>
</dbReference>
<dbReference type="STRING" id="1789004.FEMY_14110"/>
<dbReference type="CDD" id="cd04186">
    <property type="entry name" value="GT_2_like_c"/>
    <property type="match status" value="1"/>
</dbReference>
<dbReference type="PANTHER" id="PTHR43179:SF7">
    <property type="entry name" value="RHAMNOSYLTRANSFERASE WBBL"/>
    <property type="match status" value="1"/>
</dbReference>
<protein>
    <submittedName>
        <fullName evidence="4">N-acetylglucosaminyl-diphospho-decaprenol L-rhamnosyltransferase</fullName>
        <ecNumber evidence="4">2.4.1.289</ecNumber>
    </submittedName>
</protein>
<evidence type="ECO:0000256" key="1">
    <source>
        <dbReference type="ARBA" id="ARBA00022679"/>
    </source>
</evidence>
<evidence type="ECO:0000259" key="3">
    <source>
        <dbReference type="Pfam" id="PF02709"/>
    </source>
</evidence>
<evidence type="ECO:0000259" key="2">
    <source>
        <dbReference type="Pfam" id="PF00535"/>
    </source>
</evidence>
<accession>A0A149VXV7</accession>
<keyword evidence="1 4" id="KW-0808">Transferase</keyword>
<comment type="caution">
    <text evidence="4">The sequence shown here is derived from an EMBL/GenBank/DDBJ whole genome shotgun (WGS) entry which is preliminary data.</text>
</comment>
<dbReference type="EC" id="2.4.1.289" evidence="4"/>
<keyword evidence="5" id="KW-1185">Reference proteome</keyword>
<dbReference type="GO" id="GO:0102096">
    <property type="term" value="F:decaprenyl-N-acetyl-alpha-D-glucosaminyl-pyrophosphate:dTDP-alpha-L-rhamnose rhamnosyltransferase activity"/>
    <property type="evidence" value="ECO:0007669"/>
    <property type="project" value="UniProtKB-EC"/>
</dbReference>
<name>A0A149VXV7_9PROT</name>
<evidence type="ECO:0000313" key="4">
    <source>
        <dbReference type="EMBL" id="KXW58060.1"/>
    </source>
</evidence>
<dbReference type="PANTHER" id="PTHR43179">
    <property type="entry name" value="RHAMNOSYLTRANSFERASE WBBL"/>
    <property type="match status" value="1"/>
</dbReference>
<feature type="domain" description="Glycosyltransferase 2-like" evidence="2">
    <location>
        <begin position="5"/>
        <end position="151"/>
    </location>
</feature>
<gene>
    <name evidence="4" type="primary">wbbL_2</name>
    <name evidence="4" type="ORF">FEMY_14110</name>
</gene>
<evidence type="ECO:0000313" key="5">
    <source>
        <dbReference type="Proteomes" id="UP000075653"/>
    </source>
</evidence>
<dbReference type="Pfam" id="PF00535">
    <property type="entry name" value="Glycos_transf_2"/>
    <property type="match status" value="1"/>
</dbReference>
<dbReference type="EMBL" id="LRRD01000026">
    <property type="protein sequence ID" value="KXW58060.1"/>
    <property type="molecule type" value="Genomic_DNA"/>
</dbReference>
<dbReference type="RefSeq" id="WP_062188097.1">
    <property type="nucleotide sequence ID" value="NZ_LRRD01000026.1"/>
</dbReference>
<organism evidence="4 5">
    <name type="scientific">Ferrovum myxofaciens</name>
    <dbReference type="NCBI Taxonomy" id="416213"/>
    <lineage>
        <taxon>Bacteria</taxon>
        <taxon>Pseudomonadati</taxon>
        <taxon>Pseudomonadota</taxon>
        <taxon>Betaproteobacteria</taxon>
        <taxon>Ferrovales</taxon>
        <taxon>Ferrovaceae</taxon>
        <taxon>Ferrovum</taxon>
    </lineage>
</organism>
<dbReference type="AlphaFoldDB" id="A0A149VXV7"/>
<dbReference type="SUPFAM" id="SSF53448">
    <property type="entry name" value="Nucleotide-diphospho-sugar transferases"/>
    <property type="match status" value="1"/>
</dbReference>
<keyword evidence="4" id="KW-0328">Glycosyltransferase</keyword>
<reference evidence="4 5" key="1">
    <citation type="submission" date="2016-01" db="EMBL/GenBank/DDBJ databases">
        <title>Genome sequence of the acidophilic iron oxidising Ferrovum strain Z-31.</title>
        <authorList>
            <person name="Poehlein A."/>
            <person name="Ullrich S.R."/>
            <person name="Schloemann M."/>
            <person name="Muehling M."/>
            <person name="Daniel R."/>
        </authorList>
    </citation>
    <scope>NUCLEOTIDE SEQUENCE [LARGE SCALE GENOMIC DNA]</scope>
    <source>
        <strain evidence="4 5">Z-31</strain>
    </source>
</reference>
<sequence>MARVSAILVNYFSADLIARAVRSLRDQEVESEILVLDNSLDSHEAEHLGRVLPESVKLRVNTSNTGFGGACNQAYAEASGELILLLNPDAYLLPGALRALAQALQASERVAAVGPKTFWDAEQQFLMPPSTFPSLVDYCESCLARNSLFFSRWRSRRFRHWACRYWGCEAPLSVPALSGGHVLLKRSALEKVGGLFDERFFLYWEDSDLMQRLRAAGYDLRMVPAARAVHEYTHSPEKSRRIGEGWPIYYQKHLGAHPLVRWLDRKPEVQPKRLLPTRSALSVVRQDNGDLIMAVPSSWRGSWLLEISVNEDFVPAIGHRGKGSTVLLVEQLQARLAGQMLYLRLSAPGCSGHSQYWQSGP</sequence>
<dbReference type="InterPro" id="IPR029044">
    <property type="entry name" value="Nucleotide-diphossugar_trans"/>
</dbReference>